<proteinExistence type="predicted"/>
<evidence type="ECO:0000313" key="2">
    <source>
        <dbReference type="EMBL" id="GMF39182.1"/>
    </source>
</evidence>
<protein>
    <submittedName>
        <fullName evidence="2">Unnamed protein product</fullName>
    </submittedName>
</protein>
<keyword evidence="3" id="KW-1185">Reference proteome</keyword>
<feature type="compositionally biased region" description="Polar residues" evidence="1">
    <location>
        <begin position="1"/>
        <end position="13"/>
    </location>
</feature>
<organism evidence="2 3">
    <name type="scientific">Phytophthora fragariaefolia</name>
    <dbReference type="NCBI Taxonomy" id="1490495"/>
    <lineage>
        <taxon>Eukaryota</taxon>
        <taxon>Sar</taxon>
        <taxon>Stramenopiles</taxon>
        <taxon>Oomycota</taxon>
        <taxon>Peronosporomycetes</taxon>
        <taxon>Peronosporales</taxon>
        <taxon>Peronosporaceae</taxon>
        <taxon>Phytophthora</taxon>
    </lineage>
</organism>
<feature type="region of interest" description="Disordered" evidence="1">
    <location>
        <begin position="1"/>
        <end position="28"/>
    </location>
</feature>
<dbReference type="OrthoDB" id="165936at2759"/>
<feature type="compositionally biased region" description="Basic and acidic residues" evidence="1">
    <location>
        <begin position="14"/>
        <end position="28"/>
    </location>
</feature>
<gene>
    <name evidence="2" type="ORF">Pfra01_001155500</name>
</gene>
<sequence length="117" mass="13046">MPLWLTSTQTTSHIVEKSESDDSHSDTMEDVPLKIEVRLYKGSVKELSLKALCQVIDEFLGQFAEIDDPHTVLSSIQAQQSLYRVLLDSAVQTNFQILASKDMGHAVVRASTSREPI</sequence>
<dbReference type="AlphaFoldDB" id="A0A9W6XIE4"/>
<dbReference type="EMBL" id="BSXT01001140">
    <property type="protein sequence ID" value="GMF39182.1"/>
    <property type="molecule type" value="Genomic_DNA"/>
</dbReference>
<comment type="caution">
    <text evidence="2">The sequence shown here is derived from an EMBL/GenBank/DDBJ whole genome shotgun (WGS) entry which is preliminary data.</text>
</comment>
<accession>A0A9W6XIE4</accession>
<dbReference type="Proteomes" id="UP001165121">
    <property type="component" value="Unassembled WGS sequence"/>
</dbReference>
<reference evidence="2" key="1">
    <citation type="submission" date="2023-04" db="EMBL/GenBank/DDBJ databases">
        <title>Phytophthora fragariaefolia NBRC 109709.</title>
        <authorList>
            <person name="Ichikawa N."/>
            <person name="Sato H."/>
            <person name="Tonouchi N."/>
        </authorList>
    </citation>
    <scope>NUCLEOTIDE SEQUENCE</scope>
    <source>
        <strain evidence="2">NBRC 109709</strain>
    </source>
</reference>
<evidence type="ECO:0000256" key="1">
    <source>
        <dbReference type="SAM" id="MobiDB-lite"/>
    </source>
</evidence>
<name>A0A9W6XIE4_9STRA</name>
<evidence type="ECO:0000313" key="3">
    <source>
        <dbReference type="Proteomes" id="UP001165121"/>
    </source>
</evidence>